<feature type="domain" description="Kinesin motor" evidence="16">
    <location>
        <begin position="215"/>
        <end position="547"/>
    </location>
</feature>
<dbReference type="InterPro" id="IPR027640">
    <property type="entry name" value="Kinesin-like_fam"/>
</dbReference>
<evidence type="ECO:0000256" key="5">
    <source>
        <dbReference type="ARBA" id="ARBA00022741"/>
    </source>
</evidence>
<comment type="similarity">
    <text evidence="12 13">Belongs to the TRAFAC class myosin-kinesin ATPase superfamily. Kinesin family.</text>
</comment>
<accession>A0ABM1S5L9</accession>
<keyword evidence="7 12" id="KW-0067">ATP-binding</keyword>
<dbReference type="InterPro" id="IPR036961">
    <property type="entry name" value="Kinesin_motor_dom_sf"/>
</dbReference>
<dbReference type="PRINTS" id="PR00380">
    <property type="entry name" value="KINESINHEAVY"/>
</dbReference>
<keyword evidence="6" id="KW-0498">Mitosis</keyword>
<evidence type="ECO:0000256" key="13">
    <source>
        <dbReference type="RuleBase" id="RU000394"/>
    </source>
</evidence>
<keyword evidence="3" id="KW-0132">Cell division</keyword>
<feature type="coiled-coil region" evidence="14">
    <location>
        <begin position="638"/>
        <end position="672"/>
    </location>
</feature>
<dbReference type="Gene3D" id="3.40.850.10">
    <property type="entry name" value="Kinesin motor domain"/>
    <property type="match status" value="1"/>
</dbReference>
<feature type="region of interest" description="Disordered" evidence="15">
    <location>
        <begin position="69"/>
        <end position="173"/>
    </location>
</feature>
<dbReference type="PROSITE" id="PS00411">
    <property type="entry name" value="KINESIN_MOTOR_1"/>
    <property type="match status" value="1"/>
</dbReference>
<evidence type="ECO:0000256" key="10">
    <source>
        <dbReference type="ARBA" id="ARBA00023212"/>
    </source>
</evidence>
<dbReference type="SUPFAM" id="SSF52540">
    <property type="entry name" value="P-loop containing nucleoside triphosphate hydrolases"/>
    <property type="match status" value="1"/>
</dbReference>
<dbReference type="PROSITE" id="PS50067">
    <property type="entry name" value="KINESIN_MOTOR_2"/>
    <property type="match status" value="1"/>
</dbReference>
<evidence type="ECO:0000256" key="2">
    <source>
        <dbReference type="ARBA" id="ARBA00022490"/>
    </source>
</evidence>
<feature type="compositionally biased region" description="Low complexity" evidence="15">
    <location>
        <begin position="104"/>
        <end position="123"/>
    </location>
</feature>
<keyword evidence="8 14" id="KW-0175">Coiled coil</keyword>
<organism evidence="17 19">
    <name type="scientific">Limulus polyphemus</name>
    <name type="common">Atlantic horseshoe crab</name>
    <dbReference type="NCBI Taxonomy" id="6850"/>
    <lineage>
        <taxon>Eukaryota</taxon>
        <taxon>Metazoa</taxon>
        <taxon>Ecdysozoa</taxon>
        <taxon>Arthropoda</taxon>
        <taxon>Chelicerata</taxon>
        <taxon>Merostomata</taxon>
        <taxon>Xiphosura</taxon>
        <taxon>Limulidae</taxon>
        <taxon>Limulus</taxon>
    </lineage>
</organism>
<evidence type="ECO:0000313" key="17">
    <source>
        <dbReference type="Proteomes" id="UP000694941"/>
    </source>
</evidence>
<evidence type="ECO:0000256" key="7">
    <source>
        <dbReference type="ARBA" id="ARBA00022840"/>
    </source>
</evidence>
<keyword evidence="2" id="KW-0963">Cytoplasm</keyword>
<dbReference type="Pfam" id="PF00225">
    <property type="entry name" value="Kinesin"/>
    <property type="match status" value="1"/>
</dbReference>
<dbReference type="SMART" id="SM00129">
    <property type="entry name" value="KISc"/>
    <property type="match status" value="1"/>
</dbReference>
<evidence type="ECO:0000256" key="6">
    <source>
        <dbReference type="ARBA" id="ARBA00022776"/>
    </source>
</evidence>
<feature type="binding site" evidence="12">
    <location>
        <begin position="305"/>
        <end position="312"/>
    </location>
    <ligand>
        <name>ATP</name>
        <dbReference type="ChEBI" id="CHEBI:30616"/>
    </ligand>
</feature>
<dbReference type="PANTHER" id="PTHR47971">
    <property type="entry name" value="KINESIN-RELATED PROTEIN 6"/>
    <property type="match status" value="1"/>
</dbReference>
<protein>
    <recommendedName>
        <fullName evidence="13">Kinesin-like protein</fullName>
    </recommendedName>
</protein>
<evidence type="ECO:0000256" key="11">
    <source>
        <dbReference type="ARBA" id="ARBA00023306"/>
    </source>
</evidence>
<dbReference type="InterPro" id="IPR027417">
    <property type="entry name" value="P-loop_NTPase"/>
</dbReference>
<evidence type="ECO:0000256" key="9">
    <source>
        <dbReference type="ARBA" id="ARBA00023175"/>
    </source>
</evidence>
<feature type="compositionally biased region" description="Polar residues" evidence="15">
    <location>
        <begin position="81"/>
        <end position="103"/>
    </location>
</feature>
<evidence type="ECO:0000256" key="1">
    <source>
        <dbReference type="ARBA" id="ARBA00004245"/>
    </source>
</evidence>
<evidence type="ECO:0000256" key="8">
    <source>
        <dbReference type="ARBA" id="ARBA00023054"/>
    </source>
</evidence>
<keyword evidence="11" id="KW-0131">Cell cycle</keyword>
<keyword evidence="17" id="KW-1185">Reference proteome</keyword>
<dbReference type="InterPro" id="IPR054473">
    <property type="entry name" value="KIF2A-like_N"/>
</dbReference>
<keyword evidence="9 12" id="KW-0505">Motor protein</keyword>
<comment type="subcellular location">
    <subcellularLocation>
        <location evidence="1">Cytoplasm</location>
        <location evidence="1">Cytoskeleton</location>
    </subcellularLocation>
</comment>
<evidence type="ECO:0000256" key="14">
    <source>
        <dbReference type="SAM" id="Coils"/>
    </source>
</evidence>
<evidence type="ECO:0000313" key="19">
    <source>
        <dbReference type="RefSeq" id="XP_022238924.1"/>
    </source>
</evidence>
<dbReference type="CDD" id="cd01367">
    <property type="entry name" value="KISc_KIF2_like"/>
    <property type="match status" value="1"/>
</dbReference>
<proteinExistence type="inferred from homology"/>
<evidence type="ECO:0000256" key="3">
    <source>
        <dbReference type="ARBA" id="ARBA00022618"/>
    </source>
</evidence>
<dbReference type="GeneID" id="106457336"/>
<evidence type="ECO:0000313" key="18">
    <source>
        <dbReference type="RefSeq" id="XP_022238923.1"/>
    </source>
</evidence>
<dbReference type="InterPro" id="IPR001752">
    <property type="entry name" value="Kinesin_motor_dom"/>
</dbReference>
<dbReference type="InterPro" id="IPR019821">
    <property type="entry name" value="Kinesin_motor_CS"/>
</dbReference>
<dbReference type="Pfam" id="PF22923">
    <property type="entry name" value="KIF2A-like_1st"/>
    <property type="match status" value="1"/>
</dbReference>
<feature type="compositionally biased region" description="Basic and acidic residues" evidence="15">
    <location>
        <begin position="149"/>
        <end position="173"/>
    </location>
</feature>
<evidence type="ECO:0000256" key="4">
    <source>
        <dbReference type="ARBA" id="ARBA00022701"/>
    </source>
</evidence>
<evidence type="ECO:0000256" key="15">
    <source>
        <dbReference type="SAM" id="MobiDB-lite"/>
    </source>
</evidence>
<dbReference type="PANTHER" id="PTHR47971:SF8">
    <property type="entry name" value="KINESIN-LIKE PROTEIN"/>
    <property type="match status" value="1"/>
</dbReference>
<reference evidence="18 19" key="1">
    <citation type="submission" date="2025-05" db="UniProtKB">
        <authorList>
            <consortium name="RefSeq"/>
        </authorList>
    </citation>
    <scope>IDENTIFICATION</scope>
    <source>
        <tissue evidence="18 19">Muscle</tissue>
    </source>
</reference>
<sequence length="686" mass="77331">MDGEFGSLKVGMNVDIQRSDGRVHSAVISGFKAKTGTVTVEWFEDGETKGKEVDYDTLLNLNPSIAEAPRNISRKLPPRPQTLQNKGSSFNNSKSPTQNGYSDNNHTTLPPLNNNSVVSASPTITPPAAPLQPITKSGTLTASRRRSNVVKEVDKIKKQREERRARQAEQKAEKYDLMGQDRTHPNWEFIGMIREYRAQLEFKPITTDDPVYNQLICVAVRKRPLNKKELGKREVDVVTVPNKELIAVHEPKLKVDLTKYLENQHFRFDYAFDENSDNEIVYRFTTKPLVQTIFDGGMATCFAYGQTGSGKTHTMGGDFHGKSQDCHKGIYALATKDVFRLLKSAKFRDEDLMVTCSFFEIYSGKVFDLLNNKSKLRVLEDGKQQVQVVGLQEKKAGSVEDILNLIQRGNSVRTSGQTSANQHSSRSHAVFQINLKFRTSGRLHGKLSLIDLAGNERGADTSSSNRQTRMEGAEINKSLLALKECIRALGRRGTHLPFRASKLTQVLRDSFIGENSRTCMIAMISPGMSSCDHSLNTLRYADRVKELGVDNADSSPNGEQEISSPGDDDFALLRSRNKEELSDNLMSFHTAVSFLQRLEDEVLDTHKNITESSDKWLQKDKDLLTMANEVDYDVDAYAQQLEELLAEKVDRLSKFKEKVKSFRQQLTEEEKISRTITEDLKKYVKQ</sequence>
<feature type="region of interest" description="Disordered" evidence="15">
    <location>
        <begin position="549"/>
        <end position="568"/>
    </location>
</feature>
<name>A0ABM1S5L9_LIMPO</name>
<evidence type="ECO:0000256" key="12">
    <source>
        <dbReference type="PROSITE-ProRule" id="PRU00283"/>
    </source>
</evidence>
<feature type="compositionally biased region" description="Polar residues" evidence="15">
    <location>
        <begin position="552"/>
        <end position="563"/>
    </location>
</feature>
<dbReference type="RefSeq" id="XP_022238924.1">
    <property type="nucleotide sequence ID" value="XM_022383216.1"/>
</dbReference>
<keyword evidence="4 13" id="KW-0493">Microtubule</keyword>
<evidence type="ECO:0000259" key="16">
    <source>
        <dbReference type="PROSITE" id="PS50067"/>
    </source>
</evidence>
<dbReference type="Proteomes" id="UP000694941">
    <property type="component" value="Unplaced"/>
</dbReference>
<keyword evidence="10" id="KW-0206">Cytoskeleton</keyword>
<keyword evidence="5 12" id="KW-0547">Nucleotide-binding</keyword>
<gene>
    <name evidence="18 19" type="primary">LOC106457336</name>
</gene>
<dbReference type="RefSeq" id="XP_022238923.1">
    <property type="nucleotide sequence ID" value="XM_022383215.1"/>
</dbReference>